<feature type="compositionally biased region" description="Polar residues" evidence="1">
    <location>
        <begin position="160"/>
        <end position="172"/>
    </location>
</feature>
<accession>A0A835LBC1</accession>
<sequence>MHKFSSVHFIMDASASTKPDADISNLYGFFLKIDDSNYTAPIKQKSTVTKYTKLPDFDFDSKASWAPHSYTLQPRLRRIITLENDDNILTGNRSLKSHFTGPPRIMAAPAAPNHTKRKIVTITEDDENDLHLKFSKEKKPFPVKTSNRAVVADFKEKQSPNRTTSRLTNSTKYSKEVKTSAKTNSAHIKKEVIAPAQSYRNRNTNSSSLDNSKARNVKDKEKETSRRNLNPTSKNSVSKNCVAPSESEKEVTNLKHMLYDNLKSKSVTYKRPVEKPKTNKLPYLQNKSKVGFIKDVPNKERSPTVIHVPLDEKYKKKDKKSATVPYVAPLKTTVDCCIETDDIVHYKDADVSTDPMPTTMHRDTDMEDFEINTITRCESTIQTDPNKLTFDSLEIPNVSLTKDKCEPKEDPRTLDSTSLPNLKVPPLKIVPHNEEVNSSDISICQSASYIISHATLTYTTKQKFNFQIVGSDEEVKPTLPPSPLNYPVNVVSVFKNEFKDKNVSESESSDDSYNKKETTQEEEYLNRLNDLKTLNCSYVFNKLMKPSDIISTIRVNNGLLQNDYICEQFQRELNFIDSFFESLQYLESCSLSDKCYPENKVENFVNNSVLFDSTFDVKNSEYDNFLSKLENGANIDDTETMASKSLCLLNLLIRDEQRRAKNLLFVLKMREDALKDFTKSQILWLEKKKKHDNTDISTLKKKQRGALLKLQHECGEMQRMRKALLTLSEKRKVALMKTKKNIELKLKNNVDVEQIILGKRKLKRSSSFDRNAAPLKCFDLSSSGCEESTTSKVTSDASIIPAEVHDSVVSVLSAEKYVQTSDTPGAVLMDHATDTAAENFVVVDGGYLNILFHNLTLPQIFSSGKQYEVNEEALRNIVHSANSHNTTNLSGSDVVEKLMDQIKNKESDRSSSSPSTARSLIEEFDQYYKDLHEDQKSPSSSPDHESDHSSKVYEIKDTSVQSMDNKSEILEDRCSQTTSTLTFKSDTTCRVNELSSPPSVEHSCVCEVVSVESQCSLDKEPVLTSQTPTGPLPVPVGAAAVVDSQPPDVPTCLPPKSTASSASISETDSVSSQPLCGSVSSLTTLTAPVHVEAEELRRQQLEIEREIKALEQQQCRLLVVREIPDKPPPPYTPPTETRVPKPPRMFTPDENLEEKVEKHIMDPGGSMCDQSEAFNVFVQDFCQESLERHKHEHSDKPWDACNLLPQKPPVEVHELVEKTTSELKEVLTSVPPTTVSGVSSRRSDHIDDILFAEWRRCEPEWTALHADEAIVKNQIFESIFQKILTDTVDEYKKTVQCEVATPD</sequence>
<comment type="caution">
    <text evidence="2">The sequence shown here is derived from an EMBL/GenBank/DDBJ whole genome shotgun (WGS) entry which is preliminary data.</text>
</comment>
<feature type="region of interest" description="Disordered" evidence="1">
    <location>
        <begin position="1050"/>
        <end position="1077"/>
    </location>
</feature>
<feature type="compositionally biased region" description="Polar residues" evidence="1">
    <location>
        <begin position="227"/>
        <end position="239"/>
    </location>
</feature>
<evidence type="ECO:0000313" key="2">
    <source>
        <dbReference type="EMBL" id="KAF9417696.1"/>
    </source>
</evidence>
<protein>
    <recommendedName>
        <fullName evidence="4">Centrosome-associated protein 350</fullName>
    </recommendedName>
</protein>
<evidence type="ECO:0008006" key="4">
    <source>
        <dbReference type="Google" id="ProtNLM"/>
    </source>
</evidence>
<feature type="compositionally biased region" description="Basic and acidic residues" evidence="1">
    <location>
        <begin position="932"/>
        <end position="957"/>
    </location>
</feature>
<evidence type="ECO:0000313" key="3">
    <source>
        <dbReference type="Proteomes" id="UP000648187"/>
    </source>
</evidence>
<feature type="region of interest" description="Disordered" evidence="1">
    <location>
        <begin position="1123"/>
        <end position="1146"/>
    </location>
</feature>
<feature type="region of interest" description="Disordered" evidence="1">
    <location>
        <begin position="932"/>
        <end position="966"/>
    </location>
</feature>
<gene>
    <name evidence="2" type="ORF">HW555_005277</name>
</gene>
<reference evidence="2" key="1">
    <citation type="submission" date="2020-08" db="EMBL/GenBank/DDBJ databases">
        <title>Spodoptera exigua strain:BAW_Kor-Di-RS1 Genome sequencing and assembly.</title>
        <authorList>
            <person name="Kim J."/>
            <person name="Nam H.Y."/>
            <person name="Kwon M."/>
            <person name="Choi J.H."/>
            <person name="Cho S.R."/>
            <person name="Kim G.-H."/>
        </authorList>
    </citation>
    <scope>NUCLEOTIDE SEQUENCE</scope>
    <source>
        <strain evidence="2">BAW_Kor-Di-RS1</strain>
        <tissue evidence="2">Whole-body</tissue>
    </source>
</reference>
<feature type="compositionally biased region" description="Basic and acidic residues" evidence="1">
    <location>
        <begin position="212"/>
        <end position="226"/>
    </location>
</feature>
<keyword evidence="3" id="KW-1185">Reference proteome</keyword>
<evidence type="ECO:0000256" key="1">
    <source>
        <dbReference type="SAM" id="MobiDB-lite"/>
    </source>
</evidence>
<name>A0A835LBC1_SPOEX</name>
<organism evidence="2 3">
    <name type="scientific">Spodoptera exigua</name>
    <name type="common">Beet armyworm</name>
    <name type="synonym">Noctua fulgens</name>
    <dbReference type="NCBI Taxonomy" id="7107"/>
    <lineage>
        <taxon>Eukaryota</taxon>
        <taxon>Metazoa</taxon>
        <taxon>Ecdysozoa</taxon>
        <taxon>Arthropoda</taxon>
        <taxon>Hexapoda</taxon>
        <taxon>Insecta</taxon>
        <taxon>Pterygota</taxon>
        <taxon>Neoptera</taxon>
        <taxon>Endopterygota</taxon>
        <taxon>Lepidoptera</taxon>
        <taxon>Glossata</taxon>
        <taxon>Ditrysia</taxon>
        <taxon>Noctuoidea</taxon>
        <taxon>Noctuidae</taxon>
        <taxon>Amphipyrinae</taxon>
        <taxon>Spodoptera</taxon>
    </lineage>
</organism>
<feature type="compositionally biased region" description="Polar residues" evidence="1">
    <location>
        <begin position="198"/>
        <end position="211"/>
    </location>
</feature>
<dbReference type="EMBL" id="JACKWZ010000067">
    <property type="protein sequence ID" value="KAF9417696.1"/>
    <property type="molecule type" value="Genomic_DNA"/>
</dbReference>
<feature type="region of interest" description="Disordered" evidence="1">
    <location>
        <begin position="152"/>
        <end position="249"/>
    </location>
</feature>
<dbReference type="Proteomes" id="UP000648187">
    <property type="component" value="Unassembled WGS sequence"/>
</dbReference>
<proteinExistence type="predicted"/>
<feature type="compositionally biased region" description="Polar residues" evidence="1">
    <location>
        <begin position="1057"/>
        <end position="1077"/>
    </location>
</feature>